<dbReference type="AlphaFoldDB" id="A0A671RXI3"/>
<dbReference type="Pfam" id="PF04548">
    <property type="entry name" value="AIG1"/>
    <property type="match status" value="1"/>
</dbReference>
<evidence type="ECO:0000313" key="6">
    <source>
        <dbReference type="Proteomes" id="UP000472260"/>
    </source>
</evidence>
<dbReference type="GeneID" id="107670360"/>
<dbReference type="Ensembl" id="ENSSANT00000093567.1">
    <property type="protein sequence ID" value="ENSSANP00000088058.1"/>
    <property type="gene ID" value="ENSSANG00000043604.1"/>
</dbReference>
<organism evidence="5 6">
    <name type="scientific">Sinocyclocheilus anshuiensis</name>
    <dbReference type="NCBI Taxonomy" id="1608454"/>
    <lineage>
        <taxon>Eukaryota</taxon>
        <taxon>Metazoa</taxon>
        <taxon>Chordata</taxon>
        <taxon>Craniata</taxon>
        <taxon>Vertebrata</taxon>
        <taxon>Euteleostomi</taxon>
        <taxon>Actinopterygii</taxon>
        <taxon>Neopterygii</taxon>
        <taxon>Teleostei</taxon>
        <taxon>Ostariophysi</taxon>
        <taxon>Cypriniformes</taxon>
        <taxon>Cyprinidae</taxon>
        <taxon>Cyprininae</taxon>
        <taxon>Sinocyclocheilus</taxon>
    </lineage>
</organism>
<dbReference type="PANTHER" id="PTHR32046:SF11">
    <property type="entry name" value="IMMUNE-ASSOCIATED NUCLEOTIDE-BINDING PROTEIN 10-LIKE"/>
    <property type="match status" value="1"/>
</dbReference>
<dbReference type="GO" id="GO:0005525">
    <property type="term" value="F:GTP binding"/>
    <property type="evidence" value="ECO:0007669"/>
    <property type="project" value="InterPro"/>
</dbReference>
<dbReference type="Gene3D" id="3.40.50.300">
    <property type="entry name" value="P-loop containing nucleotide triphosphate hydrolases"/>
    <property type="match status" value="1"/>
</dbReference>
<dbReference type="InterPro" id="IPR006703">
    <property type="entry name" value="G_AIG1"/>
</dbReference>
<evidence type="ECO:0000256" key="2">
    <source>
        <dbReference type="ARBA" id="ARBA00022741"/>
    </source>
</evidence>
<keyword evidence="2" id="KW-0547">Nucleotide-binding</keyword>
<evidence type="ECO:0000313" key="5">
    <source>
        <dbReference type="Ensembl" id="ENSSANP00000088056.1"/>
    </source>
</evidence>
<dbReference type="Ensembl" id="ENSSANT00000093568.1">
    <property type="protein sequence ID" value="ENSSANP00000088059.1"/>
    <property type="gene ID" value="ENSSANG00000043604.1"/>
</dbReference>
<dbReference type="InterPro" id="IPR027417">
    <property type="entry name" value="P-loop_NTPase"/>
</dbReference>
<feature type="compositionally biased region" description="Basic and acidic residues" evidence="3">
    <location>
        <begin position="1"/>
        <end position="11"/>
    </location>
</feature>
<accession>A0A671RXI3</accession>
<name>A0A671RXI3_9TELE</name>
<dbReference type="Ensembl" id="ENSSANT00000093564.1">
    <property type="protein sequence ID" value="ENSSANP00000088056.1"/>
    <property type="gene ID" value="ENSSANG00000043604.1"/>
</dbReference>
<reference evidence="5" key="1">
    <citation type="submission" date="2025-05" db="UniProtKB">
        <authorList>
            <consortium name="Ensembl"/>
        </authorList>
    </citation>
    <scope>IDENTIFICATION</scope>
</reference>
<gene>
    <name evidence="5" type="primary">LOC107670360</name>
</gene>
<dbReference type="RefSeq" id="XP_016318418.1">
    <property type="nucleotide sequence ID" value="XM_016462932.1"/>
</dbReference>
<dbReference type="Proteomes" id="UP000472260">
    <property type="component" value="Unassembled WGS sequence"/>
</dbReference>
<dbReference type="SUPFAM" id="SSF52540">
    <property type="entry name" value="P-loop containing nucleoside triphosphate hydrolases"/>
    <property type="match status" value="2"/>
</dbReference>
<keyword evidence="6" id="KW-1185">Reference proteome</keyword>
<feature type="domain" description="AIG1-type G" evidence="4">
    <location>
        <begin position="71"/>
        <end position="265"/>
    </location>
</feature>
<comment type="similarity">
    <text evidence="1">Belongs to the TRAFAC class TrmE-Era-EngA-EngB-Septin-like GTPase superfamily. AIG1/Toc34/Toc159-like paraseptin GTPase family. IAN subfamily.</text>
</comment>
<evidence type="ECO:0000256" key="1">
    <source>
        <dbReference type="ARBA" id="ARBA00008535"/>
    </source>
</evidence>
<feature type="region of interest" description="Disordered" evidence="3">
    <location>
        <begin position="1"/>
        <end position="23"/>
    </location>
</feature>
<dbReference type="FunFam" id="3.40.50.300:FF:003758">
    <property type="entry name" value="Zgc:171695"/>
    <property type="match status" value="1"/>
</dbReference>
<evidence type="ECO:0000256" key="3">
    <source>
        <dbReference type="SAM" id="MobiDB-lite"/>
    </source>
</evidence>
<dbReference type="PANTHER" id="PTHR32046">
    <property type="entry name" value="G DOMAIN-CONTAINING PROTEIN"/>
    <property type="match status" value="1"/>
</dbReference>
<evidence type="ECO:0000259" key="4">
    <source>
        <dbReference type="Pfam" id="PF04548"/>
    </source>
</evidence>
<proteinExistence type="inferred from homology"/>
<dbReference type="CDD" id="cd00882">
    <property type="entry name" value="Ras_like_GTPase"/>
    <property type="match status" value="1"/>
</dbReference>
<dbReference type="KEGG" id="sanh:107670360"/>
<sequence>MNDKNREKDHSQVNQTEGQHASFDRKCQDATLINPAIYRLNTARKYMDGTNGKVRQWTYGKRDRDKQNKVVLMVGETGAGKTTMISTMISYLLGVKFEEELFYQITVEEEQHKDQSKSQTSEITVYEEFFEENPSSLTLIDIPGYGHTEGYKEDRETADYLSRLFSDKDGIHYIDAVCFVIKASQKRLSGKEFYIFHSVLSLFGRDIEDNMVFLLTHSDGRRPTDALNAINTAEIPCRRDERGRPVHFLFNNRQKEERDEEYKHLDGFAWEMGNKSMNEFFRLLEEKNRKSVQMTLDVLKERRRLEACVPNLKERISEEELKTKELTEIQEALRQNREKIEKCENFKFTVNRHFKDKVLIKNVLVWDRNATCCDVCQENCHEWFCWFVENLSLCEVMRNNYCTMCPGKCHYSKHVKENKKYEIKTKTITMTFDELKQEYECTGDQPVTSFNKTTYEQMKNEHERSMRESGNTTTIEEKLKDNLEQIKKEKSKMLHEAYMIITGLSKIALKADSAFTLQHLEFLIL</sequence>
<protein>
    <submittedName>
        <fullName evidence="5">Uncharacterized LOC107670360</fullName>
    </submittedName>
</protein>
<dbReference type="OrthoDB" id="8954335at2759"/>